<reference evidence="2 3" key="1">
    <citation type="submission" date="2014-09" db="EMBL/GenBank/DDBJ databases">
        <authorList>
            <person name="Ellenberger Sabrina"/>
        </authorList>
    </citation>
    <scope>NUCLEOTIDE SEQUENCE [LARGE SCALE GENOMIC DNA]</scope>
    <source>
        <strain evidence="2 3">CBS 412.66</strain>
    </source>
</reference>
<protein>
    <submittedName>
        <fullName evidence="2">Uncharacterized protein</fullName>
    </submittedName>
</protein>
<gene>
    <name evidence="2" type="primary">PARPA_13432.1 scaffold 46804</name>
</gene>
<accession>A0A0B7NUC8</accession>
<evidence type="ECO:0000313" key="3">
    <source>
        <dbReference type="Proteomes" id="UP000054107"/>
    </source>
</evidence>
<keyword evidence="3" id="KW-1185">Reference proteome</keyword>
<name>A0A0B7NUC8_9FUNG</name>
<dbReference type="EMBL" id="LN734002">
    <property type="protein sequence ID" value="CEP19120.1"/>
    <property type="molecule type" value="Genomic_DNA"/>
</dbReference>
<dbReference type="OrthoDB" id="2225686at2759"/>
<evidence type="ECO:0000313" key="2">
    <source>
        <dbReference type="EMBL" id="CEP19120.1"/>
    </source>
</evidence>
<keyword evidence="1" id="KW-1133">Transmembrane helix</keyword>
<evidence type="ECO:0000256" key="1">
    <source>
        <dbReference type="SAM" id="Phobius"/>
    </source>
</evidence>
<dbReference type="Proteomes" id="UP000054107">
    <property type="component" value="Unassembled WGS sequence"/>
</dbReference>
<dbReference type="AlphaFoldDB" id="A0A0B7NUC8"/>
<keyword evidence="1" id="KW-0472">Membrane</keyword>
<feature type="transmembrane region" description="Helical" evidence="1">
    <location>
        <begin position="111"/>
        <end position="129"/>
    </location>
</feature>
<proteinExistence type="predicted"/>
<sequence length="281" mass="32159">MRKTCRRNANKKNVHVLGLIAHQSLGTLLQPTVILNSKKAENFLQFKNKEADLEETYSIVNHLHSFTNQFGDTAPPTEVFGQTSSPISVASSTMVAQEQHQELEALPRPSFGTLLLTTTSILFHIFLLVPDHYGKTMIRINNIQITEELYRTLKEKYVDADICIFAEPQLGVTKVLRNLVMEDRKASRRDSKLELSVLSQVFEEDKRVLAVVTRSCFHKLPSIDSTHEIREMDLITTFIDPVLATMLNRAETKKCFQWLNQQVVEYGTEPTNLRTRRYHGT</sequence>
<keyword evidence="1" id="KW-0812">Transmembrane</keyword>
<organism evidence="2 3">
    <name type="scientific">Parasitella parasitica</name>
    <dbReference type="NCBI Taxonomy" id="35722"/>
    <lineage>
        <taxon>Eukaryota</taxon>
        <taxon>Fungi</taxon>
        <taxon>Fungi incertae sedis</taxon>
        <taxon>Mucoromycota</taxon>
        <taxon>Mucoromycotina</taxon>
        <taxon>Mucoromycetes</taxon>
        <taxon>Mucorales</taxon>
        <taxon>Mucorineae</taxon>
        <taxon>Mucoraceae</taxon>
        <taxon>Parasitella</taxon>
    </lineage>
</organism>